<dbReference type="AlphaFoldDB" id="A0A5A7PIY1"/>
<keyword evidence="2" id="KW-1185">Reference proteome</keyword>
<evidence type="ECO:0000313" key="1">
    <source>
        <dbReference type="EMBL" id="GER32287.1"/>
    </source>
</evidence>
<reference evidence="2" key="1">
    <citation type="journal article" date="2019" name="Curr. Biol.">
        <title>Genome Sequence of Striga asiatica Provides Insight into the Evolution of Plant Parasitism.</title>
        <authorList>
            <person name="Yoshida S."/>
            <person name="Kim S."/>
            <person name="Wafula E.K."/>
            <person name="Tanskanen J."/>
            <person name="Kim Y.M."/>
            <person name="Honaas L."/>
            <person name="Yang Z."/>
            <person name="Spallek T."/>
            <person name="Conn C.E."/>
            <person name="Ichihashi Y."/>
            <person name="Cheong K."/>
            <person name="Cui S."/>
            <person name="Der J.P."/>
            <person name="Gundlach H."/>
            <person name="Jiao Y."/>
            <person name="Hori C."/>
            <person name="Ishida J.K."/>
            <person name="Kasahara H."/>
            <person name="Kiba T."/>
            <person name="Kim M.S."/>
            <person name="Koo N."/>
            <person name="Laohavisit A."/>
            <person name="Lee Y.H."/>
            <person name="Lumba S."/>
            <person name="McCourt P."/>
            <person name="Mortimer J.C."/>
            <person name="Mutuku J.M."/>
            <person name="Nomura T."/>
            <person name="Sasaki-Sekimoto Y."/>
            <person name="Seto Y."/>
            <person name="Wang Y."/>
            <person name="Wakatake T."/>
            <person name="Sakakibara H."/>
            <person name="Demura T."/>
            <person name="Yamaguchi S."/>
            <person name="Yoneyama K."/>
            <person name="Manabe R.I."/>
            <person name="Nelson D.C."/>
            <person name="Schulman A.H."/>
            <person name="Timko M.P."/>
            <person name="dePamphilis C.W."/>
            <person name="Choi D."/>
            <person name="Shirasu K."/>
        </authorList>
    </citation>
    <scope>NUCLEOTIDE SEQUENCE [LARGE SCALE GENOMIC DNA]</scope>
    <source>
        <strain evidence="2">cv. UVA1</strain>
    </source>
</reference>
<dbReference type="EMBL" id="BKCP01004583">
    <property type="protein sequence ID" value="GER32287.1"/>
    <property type="molecule type" value="Genomic_DNA"/>
</dbReference>
<protein>
    <submittedName>
        <fullName evidence="1">Magnesium transporter 9</fullName>
    </submittedName>
</protein>
<organism evidence="1 2">
    <name type="scientific">Striga asiatica</name>
    <name type="common">Asiatic witchweed</name>
    <name type="synonym">Buchnera asiatica</name>
    <dbReference type="NCBI Taxonomy" id="4170"/>
    <lineage>
        <taxon>Eukaryota</taxon>
        <taxon>Viridiplantae</taxon>
        <taxon>Streptophyta</taxon>
        <taxon>Embryophyta</taxon>
        <taxon>Tracheophyta</taxon>
        <taxon>Spermatophyta</taxon>
        <taxon>Magnoliopsida</taxon>
        <taxon>eudicotyledons</taxon>
        <taxon>Gunneridae</taxon>
        <taxon>Pentapetalae</taxon>
        <taxon>asterids</taxon>
        <taxon>lamiids</taxon>
        <taxon>Lamiales</taxon>
        <taxon>Orobanchaceae</taxon>
        <taxon>Buchnereae</taxon>
        <taxon>Striga</taxon>
    </lineage>
</organism>
<evidence type="ECO:0000313" key="2">
    <source>
        <dbReference type="Proteomes" id="UP000325081"/>
    </source>
</evidence>
<dbReference type="Proteomes" id="UP000325081">
    <property type="component" value="Unassembled WGS sequence"/>
</dbReference>
<accession>A0A5A7PIY1</accession>
<sequence length="277" mass="29207">MYRRRSNSAQITKKTPRGTHLIPTNTITLLAARAVRRIIVRVVELIVDTDPIVPRLRVVGPVHRRVGPAPELPQVHLERGSQVYRRVHAARGNWQAESVGSLARAEEGADVVCPFQVAHREMNGGVTVVVAVEEGEDGGVVEGERGVPVEAEAAARASAGAGGHGGVGDAEELGGVVDGGDWVAAGVGGEGELLVLGVACYVGLEARVAAAGACAERVLDLEVATFVAAGFGGGSGEEEEEKEEECEGITFISFVEPYNIMREDMSSIHYIMPNVLE</sequence>
<gene>
    <name evidence="1" type="ORF">STAS_08357</name>
</gene>
<comment type="caution">
    <text evidence="1">The sequence shown here is derived from an EMBL/GenBank/DDBJ whole genome shotgun (WGS) entry which is preliminary data.</text>
</comment>
<name>A0A5A7PIY1_STRAF</name>
<proteinExistence type="predicted"/>